<feature type="domain" description="K Homology" evidence="4">
    <location>
        <begin position="72"/>
        <end position="159"/>
    </location>
</feature>
<evidence type="ECO:0000256" key="1">
    <source>
        <dbReference type="ARBA" id="ARBA00022737"/>
    </source>
</evidence>
<feature type="domain" description="K Homology" evidence="4">
    <location>
        <begin position="1"/>
        <end position="58"/>
    </location>
</feature>
<dbReference type="InterPro" id="IPR004088">
    <property type="entry name" value="KH_dom_type_1"/>
</dbReference>
<keyword evidence="2" id="KW-0694">RNA-binding</keyword>
<name>A0A7S4DYE9_9EUKA</name>
<dbReference type="InterPro" id="IPR036612">
    <property type="entry name" value="KH_dom_type_1_sf"/>
</dbReference>
<evidence type="ECO:0000256" key="2">
    <source>
        <dbReference type="PROSITE-ProRule" id="PRU00117"/>
    </source>
</evidence>
<dbReference type="InterPro" id="IPR004087">
    <property type="entry name" value="KH_dom"/>
</dbReference>
<dbReference type="Pfam" id="PF00013">
    <property type="entry name" value="KH_1"/>
    <property type="match status" value="2"/>
</dbReference>
<reference evidence="5" key="1">
    <citation type="submission" date="2021-01" db="EMBL/GenBank/DDBJ databases">
        <authorList>
            <person name="Corre E."/>
            <person name="Pelletier E."/>
            <person name="Niang G."/>
            <person name="Scheremetjew M."/>
            <person name="Finn R."/>
            <person name="Kale V."/>
            <person name="Holt S."/>
            <person name="Cochrane G."/>
            <person name="Meng A."/>
            <person name="Brown T."/>
            <person name="Cohen L."/>
        </authorList>
    </citation>
    <scope>NUCLEOTIDE SEQUENCE</scope>
    <source>
        <strain evidence="5">CCCM811</strain>
    </source>
</reference>
<feature type="domain" description="K Homology" evidence="4">
    <location>
        <begin position="264"/>
        <end position="337"/>
    </location>
</feature>
<feature type="compositionally biased region" description="Basic and acidic residues" evidence="3">
    <location>
        <begin position="383"/>
        <end position="417"/>
    </location>
</feature>
<evidence type="ECO:0000313" key="5">
    <source>
        <dbReference type="EMBL" id="CAE0678773.1"/>
    </source>
</evidence>
<dbReference type="SUPFAM" id="SSF54791">
    <property type="entry name" value="Eukaryotic type KH-domain (KH-domain type I)"/>
    <property type="match status" value="3"/>
</dbReference>
<accession>A0A7S4DYE9</accession>
<dbReference type="PROSITE" id="PS50084">
    <property type="entry name" value="KH_TYPE_1"/>
    <property type="match status" value="3"/>
</dbReference>
<feature type="compositionally biased region" description="Basic and acidic residues" evidence="3">
    <location>
        <begin position="117"/>
        <end position="133"/>
    </location>
</feature>
<feature type="compositionally biased region" description="Basic residues" evidence="3">
    <location>
        <begin position="347"/>
        <end position="359"/>
    </location>
</feature>
<feature type="region of interest" description="Disordered" evidence="3">
    <location>
        <begin position="117"/>
        <end position="136"/>
    </location>
</feature>
<dbReference type="SMART" id="SM00322">
    <property type="entry name" value="KH"/>
    <property type="match status" value="3"/>
</dbReference>
<dbReference type="EMBL" id="HBIV01043531">
    <property type="protein sequence ID" value="CAE0678773.1"/>
    <property type="molecule type" value="Transcribed_RNA"/>
</dbReference>
<keyword evidence="1" id="KW-0677">Repeat</keyword>
<protein>
    <recommendedName>
        <fullName evidence="4">K Homology domain-containing protein</fullName>
    </recommendedName>
</protein>
<feature type="region of interest" description="Disordered" evidence="3">
    <location>
        <begin position="328"/>
        <end position="417"/>
    </location>
</feature>
<proteinExistence type="predicted"/>
<dbReference type="AlphaFoldDB" id="A0A7S4DYE9"/>
<dbReference type="GO" id="GO:0003723">
    <property type="term" value="F:RNA binding"/>
    <property type="evidence" value="ECO:0007669"/>
    <property type="project" value="UniProtKB-UniRule"/>
</dbReference>
<feature type="compositionally biased region" description="Basic residues" evidence="3">
    <location>
        <begin position="367"/>
        <end position="382"/>
    </location>
</feature>
<dbReference type="PANTHER" id="PTHR10288">
    <property type="entry name" value="KH DOMAIN CONTAINING RNA BINDING PROTEIN"/>
    <property type="match status" value="1"/>
</dbReference>
<evidence type="ECO:0000256" key="3">
    <source>
        <dbReference type="SAM" id="MobiDB-lite"/>
    </source>
</evidence>
<evidence type="ECO:0000259" key="4">
    <source>
        <dbReference type="SMART" id="SM00322"/>
    </source>
</evidence>
<organism evidence="5">
    <name type="scientific">Lotharella globosa</name>
    <dbReference type="NCBI Taxonomy" id="91324"/>
    <lineage>
        <taxon>Eukaryota</taxon>
        <taxon>Sar</taxon>
        <taxon>Rhizaria</taxon>
        <taxon>Cercozoa</taxon>
        <taxon>Chlorarachniophyceae</taxon>
        <taxon>Lotharella</taxon>
    </lineage>
</organism>
<gene>
    <name evidence="5" type="ORF">LGLO00237_LOCUS30555</name>
</gene>
<dbReference type="Gene3D" id="3.30.1370.10">
    <property type="entry name" value="K Homology domain, type 1"/>
    <property type="match status" value="1"/>
</dbReference>
<dbReference type="CDD" id="cd00105">
    <property type="entry name" value="KH-I"/>
    <property type="match status" value="3"/>
</dbReference>
<sequence length="417" mass="48207">MTDDDIAFVLGRGGMTKRKIARVAKAKLDVYERDLKIDIHGPRSARKRAKEYIKLVMAQRVGPVYMDVETKREDLTVVSVPSDCIGYVTGKRGSVLRSLEEEWGTLMFFVSDEKNKDRDRDEDRDRRRRRDPDSTESLCIFGPKRGRYGAHLKVLSAVEHKSKGWFLDRDSEGPKFDIVTAEDKEEGWDCEHYPMSSSDFSYALGAGGSTRMKLATASGCIIQYIGNVAFMCGKKDERKRGMDYLSWLIKQRKGSVSVEDAEDRDDCLIVDVPQQVVGFITGYKGSSLRSIERESSTFCFADGENRNEDKKTERLLIFSHSADNRKRAKGIVEGMVKQKMREDDERRHHRDRRRRRRRSPSSSSSRSRNRKKKKSRRRRERDRRRDDSSESTNEAEKKGEDEEDERRRGRNGSDDSE</sequence>
<dbReference type="Gene3D" id="3.30.310.210">
    <property type="match status" value="1"/>
</dbReference>